<dbReference type="Proteomes" id="UP001057580">
    <property type="component" value="Chromosome"/>
</dbReference>
<sequence>MNEELLDRLAGSACPFCEGPVAAGEYKGTRAAVCGRCGTPTARLF</sequence>
<name>A0A9E7U9H6_9EURY</name>
<reference evidence="1" key="1">
    <citation type="submission" date="2022-09" db="EMBL/GenBank/DDBJ databases">
        <title>Diverse halophilic archaea isolated from saline environments.</title>
        <authorList>
            <person name="Cui H.-L."/>
        </authorList>
    </citation>
    <scope>NUCLEOTIDE SEQUENCE</scope>
    <source>
        <strain evidence="1">ZS-35-S2</strain>
    </source>
</reference>
<evidence type="ECO:0000313" key="1">
    <source>
        <dbReference type="EMBL" id="UWM53238.1"/>
    </source>
</evidence>
<evidence type="ECO:0000313" key="2">
    <source>
        <dbReference type="Proteomes" id="UP001057580"/>
    </source>
</evidence>
<gene>
    <name evidence="1" type="ORF">N0B31_13940</name>
</gene>
<dbReference type="EMBL" id="CP104003">
    <property type="protein sequence ID" value="UWM53238.1"/>
    <property type="molecule type" value="Genomic_DNA"/>
</dbReference>
<proteinExistence type="predicted"/>
<organism evidence="1 2">
    <name type="scientific">Salinirubellus salinus</name>
    <dbReference type="NCBI Taxonomy" id="1364945"/>
    <lineage>
        <taxon>Archaea</taxon>
        <taxon>Methanobacteriati</taxon>
        <taxon>Methanobacteriota</taxon>
        <taxon>Stenosarchaea group</taxon>
        <taxon>Halobacteria</taxon>
        <taxon>Halobacteriales</taxon>
        <taxon>Natronomonadaceae</taxon>
        <taxon>Salinirubellus</taxon>
    </lineage>
</organism>
<dbReference type="GeneID" id="74943544"/>
<protein>
    <submittedName>
        <fullName evidence="1">Uncharacterized protein</fullName>
    </submittedName>
</protein>
<dbReference type="RefSeq" id="WP_260592232.1">
    <property type="nucleotide sequence ID" value="NZ_CP104003.1"/>
</dbReference>
<dbReference type="AlphaFoldDB" id="A0A9E7U9H6"/>
<accession>A0A9E7U9H6</accession>
<keyword evidence="2" id="KW-1185">Reference proteome</keyword>
<dbReference type="KEGG" id="ssai:N0B31_13940"/>